<evidence type="ECO:0000256" key="4">
    <source>
        <dbReference type="RuleBase" id="RU365068"/>
    </source>
</evidence>
<reference evidence="6" key="1">
    <citation type="submission" date="2014-09" db="EMBL/GenBank/DDBJ databases">
        <authorList>
            <person name="Magalhaes I.L.F."/>
            <person name="Oliveira U."/>
            <person name="Santos F.R."/>
            <person name="Vidigal T.H.D.A."/>
            <person name="Brescovit A.D."/>
            <person name="Santos A.J."/>
        </authorList>
    </citation>
    <scope>NUCLEOTIDE SEQUENCE</scope>
    <source>
        <tissue evidence="6">Shoot tissue taken approximately 20 cm above the soil surface</tissue>
    </source>
</reference>
<evidence type="ECO:0000256" key="3">
    <source>
        <dbReference type="ARBA" id="ARBA00022840"/>
    </source>
</evidence>
<keyword evidence="4" id="KW-0347">Helicase</keyword>
<dbReference type="PROSITE" id="PS00039">
    <property type="entry name" value="DEAD_ATP_HELICASE"/>
    <property type="match status" value="1"/>
</dbReference>
<dbReference type="GO" id="GO:0016787">
    <property type="term" value="F:hydrolase activity"/>
    <property type="evidence" value="ECO:0007669"/>
    <property type="project" value="UniProtKB-KW"/>
</dbReference>
<dbReference type="GO" id="GO:0005524">
    <property type="term" value="F:ATP binding"/>
    <property type="evidence" value="ECO:0007669"/>
    <property type="project" value="UniProtKB-UniRule"/>
</dbReference>
<dbReference type="Pfam" id="PF00270">
    <property type="entry name" value="DEAD"/>
    <property type="match status" value="1"/>
</dbReference>
<dbReference type="GO" id="GO:0003724">
    <property type="term" value="F:RNA helicase activity"/>
    <property type="evidence" value="ECO:0007669"/>
    <property type="project" value="UniProtKB-EC"/>
</dbReference>
<sequence>MQANPCQILVATPGRLKDHLENTPGISNRIRGVKILVLDEADRLLDMGFRRDIEKIIAFIPTEQQTLLLSATVPEEVRQISHVAMKKDHEFINTFKKAMRRHIHR</sequence>
<protein>
    <recommendedName>
        <fullName evidence="4">ATP-dependent RNA helicase</fullName>
        <ecNumber evidence="4">3.6.4.13</ecNumber>
    </recommendedName>
</protein>
<keyword evidence="1 4" id="KW-0547">Nucleotide-binding</keyword>
<keyword evidence="3 4" id="KW-0067">ATP-binding</keyword>
<dbReference type="PROSITE" id="PS51192">
    <property type="entry name" value="HELICASE_ATP_BIND_1"/>
    <property type="match status" value="1"/>
</dbReference>
<dbReference type="SUPFAM" id="SSF52540">
    <property type="entry name" value="P-loop containing nucleoside triphosphate hydrolases"/>
    <property type="match status" value="1"/>
</dbReference>
<dbReference type="EC" id="3.6.4.13" evidence="4"/>
<proteinExistence type="inferred from homology"/>
<dbReference type="GO" id="GO:0003723">
    <property type="term" value="F:RNA binding"/>
    <property type="evidence" value="ECO:0007669"/>
    <property type="project" value="UniProtKB-UniRule"/>
</dbReference>
<dbReference type="InterPro" id="IPR014001">
    <property type="entry name" value="Helicase_ATP-bd"/>
</dbReference>
<feature type="domain" description="Helicase ATP-binding" evidence="5">
    <location>
        <begin position="1"/>
        <end position="91"/>
    </location>
</feature>
<dbReference type="AlphaFoldDB" id="A0A0A8ZV17"/>
<evidence type="ECO:0000259" key="5">
    <source>
        <dbReference type="PROSITE" id="PS51192"/>
    </source>
</evidence>
<keyword evidence="2 4" id="KW-0378">Hydrolase</keyword>
<comment type="function">
    <text evidence="4">RNA helicase.</text>
</comment>
<comment type="similarity">
    <text evidence="4">Belongs to the DEAD box helicase family.</text>
</comment>
<reference evidence="6" key="2">
    <citation type="journal article" date="2015" name="Data Brief">
        <title>Shoot transcriptome of the giant reed, Arundo donax.</title>
        <authorList>
            <person name="Barrero R.A."/>
            <person name="Guerrero F.D."/>
            <person name="Moolhuijzen P."/>
            <person name="Goolsby J.A."/>
            <person name="Tidwell J."/>
            <person name="Bellgard S.E."/>
            <person name="Bellgard M.I."/>
        </authorList>
    </citation>
    <scope>NUCLEOTIDE SEQUENCE</scope>
    <source>
        <tissue evidence="6">Shoot tissue taken approximately 20 cm above the soil surface</tissue>
    </source>
</reference>
<keyword evidence="4" id="KW-0694">RNA-binding</keyword>
<dbReference type="InterPro" id="IPR027417">
    <property type="entry name" value="P-loop_NTPase"/>
</dbReference>
<dbReference type="Gene3D" id="3.40.50.300">
    <property type="entry name" value="P-loop containing nucleotide triphosphate hydrolases"/>
    <property type="match status" value="1"/>
</dbReference>
<accession>A0A0A8ZV17</accession>
<evidence type="ECO:0000313" key="6">
    <source>
        <dbReference type="EMBL" id="JAD38662.1"/>
    </source>
</evidence>
<comment type="catalytic activity">
    <reaction evidence="4">
        <text>ATP + H2O = ADP + phosphate + H(+)</text>
        <dbReference type="Rhea" id="RHEA:13065"/>
        <dbReference type="ChEBI" id="CHEBI:15377"/>
        <dbReference type="ChEBI" id="CHEBI:15378"/>
        <dbReference type="ChEBI" id="CHEBI:30616"/>
        <dbReference type="ChEBI" id="CHEBI:43474"/>
        <dbReference type="ChEBI" id="CHEBI:456216"/>
        <dbReference type="EC" id="3.6.4.13"/>
    </reaction>
</comment>
<dbReference type="EMBL" id="GBRH01259233">
    <property type="protein sequence ID" value="JAD38662.1"/>
    <property type="molecule type" value="Transcribed_RNA"/>
</dbReference>
<dbReference type="PANTHER" id="PTHR24031">
    <property type="entry name" value="RNA HELICASE"/>
    <property type="match status" value="1"/>
</dbReference>
<comment type="domain">
    <text evidence="4">The Q motif is unique to and characteristic of the DEAD box family of RNA helicases and controls ATP binding and hydrolysis.</text>
</comment>
<name>A0A0A8ZV17_ARUDO</name>
<dbReference type="InterPro" id="IPR000629">
    <property type="entry name" value="RNA-helicase_DEAD-box_CS"/>
</dbReference>
<evidence type="ECO:0000256" key="1">
    <source>
        <dbReference type="ARBA" id="ARBA00022741"/>
    </source>
</evidence>
<organism evidence="6">
    <name type="scientific">Arundo donax</name>
    <name type="common">Giant reed</name>
    <name type="synonym">Donax arundinaceus</name>
    <dbReference type="NCBI Taxonomy" id="35708"/>
    <lineage>
        <taxon>Eukaryota</taxon>
        <taxon>Viridiplantae</taxon>
        <taxon>Streptophyta</taxon>
        <taxon>Embryophyta</taxon>
        <taxon>Tracheophyta</taxon>
        <taxon>Spermatophyta</taxon>
        <taxon>Magnoliopsida</taxon>
        <taxon>Liliopsida</taxon>
        <taxon>Poales</taxon>
        <taxon>Poaceae</taxon>
        <taxon>PACMAD clade</taxon>
        <taxon>Arundinoideae</taxon>
        <taxon>Arundineae</taxon>
        <taxon>Arundo</taxon>
    </lineage>
</organism>
<dbReference type="InterPro" id="IPR011545">
    <property type="entry name" value="DEAD/DEAH_box_helicase_dom"/>
</dbReference>
<evidence type="ECO:0000256" key="2">
    <source>
        <dbReference type="ARBA" id="ARBA00022801"/>
    </source>
</evidence>